<name>A0A2Z2LBS1_9RICK</name>
<dbReference type="GO" id="GO:0006434">
    <property type="term" value="P:seryl-tRNA aminoacylation"/>
    <property type="evidence" value="ECO:0007669"/>
    <property type="project" value="UniProtKB-UniRule"/>
</dbReference>
<comment type="subunit">
    <text evidence="12">Homodimer. The tRNA molecule binds across the dimer.</text>
</comment>
<comment type="pathway">
    <text evidence="2 12">Aminoacyl-tRNA biosynthesis; selenocysteinyl-tRNA(Sec) biosynthesis; L-seryl-tRNA(Sec) from L-serine and tRNA(Sec): step 1/1.</text>
</comment>
<dbReference type="SUPFAM" id="SSF46589">
    <property type="entry name" value="tRNA-binding arm"/>
    <property type="match status" value="1"/>
</dbReference>
<reference evidence="17 18" key="2">
    <citation type="journal article" date="2019" name="BMC Genomics">
        <title>The Anaplasma ovis genome reveals a high proportion of pseudogenes.</title>
        <authorList>
            <person name="Liu Z."/>
            <person name="Peasley A.M."/>
            <person name="Yang J."/>
            <person name="Li Y."/>
            <person name="Guan G."/>
            <person name="Luo J."/>
            <person name="Yin H."/>
            <person name="Brayton K.A."/>
        </authorList>
    </citation>
    <scope>NUCLEOTIDE SEQUENCE [LARGE SCALE GENOMIC DNA]</scope>
    <source>
        <strain evidence="17 18">Haibei</strain>
    </source>
</reference>
<dbReference type="GO" id="GO:0004828">
    <property type="term" value="F:serine-tRNA ligase activity"/>
    <property type="evidence" value="ECO:0007669"/>
    <property type="project" value="UniProtKB-UniRule"/>
</dbReference>
<keyword evidence="15" id="KW-0175">Coiled coil</keyword>
<evidence type="ECO:0000256" key="10">
    <source>
        <dbReference type="ARBA" id="ARBA00047929"/>
    </source>
</evidence>
<evidence type="ECO:0000256" key="1">
    <source>
        <dbReference type="ARBA" id="ARBA00004496"/>
    </source>
</evidence>
<dbReference type="Gene3D" id="1.10.287.40">
    <property type="entry name" value="Serine-tRNA synthetase, tRNA binding domain"/>
    <property type="match status" value="1"/>
</dbReference>
<dbReference type="PANTHER" id="PTHR43697:SF1">
    <property type="entry name" value="SERINE--TRNA LIGASE"/>
    <property type="match status" value="1"/>
</dbReference>
<comment type="catalytic activity">
    <reaction evidence="10 12">
        <text>tRNA(Sec) + L-serine + ATP = L-seryl-tRNA(Sec) + AMP + diphosphate + H(+)</text>
        <dbReference type="Rhea" id="RHEA:42580"/>
        <dbReference type="Rhea" id="RHEA-COMP:9742"/>
        <dbReference type="Rhea" id="RHEA-COMP:10128"/>
        <dbReference type="ChEBI" id="CHEBI:15378"/>
        <dbReference type="ChEBI" id="CHEBI:30616"/>
        <dbReference type="ChEBI" id="CHEBI:33019"/>
        <dbReference type="ChEBI" id="CHEBI:33384"/>
        <dbReference type="ChEBI" id="CHEBI:78442"/>
        <dbReference type="ChEBI" id="CHEBI:78533"/>
        <dbReference type="ChEBI" id="CHEBI:456215"/>
        <dbReference type="EC" id="6.1.1.11"/>
    </reaction>
</comment>
<feature type="binding site" evidence="13">
    <location>
        <position position="236"/>
    </location>
    <ligand>
        <name>L-serine</name>
        <dbReference type="ChEBI" id="CHEBI:33384"/>
    </ligand>
</feature>
<keyword evidence="6 12" id="KW-0547">Nucleotide-binding</keyword>
<comment type="caution">
    <text evidence="12">Lacks conserved residue(s) required for the propagation of feature annotation.</text>
</comment>
<evidence type="ECO:0000256" key="12">
    <source>
        <dbReference type="HAMAP-Rule" id="MF_00176"/>
    </source>
</evidence>
<evidence type="ECO:0000256" key="9">
    <source>
        <dbReference type="ARBA" id="ARBA00023146"/>
    </source>
</evidence>
<feature type="binding site" evidence="12">
    <location>
        <position position="392"/>
    </location>
    <ligand>
        <name>L-serine</name>
        <dbReference type="ChEBI" id="CHEBI:33384"/>
    </ligand>
</feature>
<accession>A0A2Z2LBS1</accession>
<dbReference type="CDD" id="cd00770">
    <property type="entry name" value="SerRS_core"/>
    <property type="match status" value="1"/>
</dbReference>
<protein>
    <recommendedName>
        <fullName evidence="12">Serine--tRNA ligase</fullName>
        <ecNumber evidence="12">6.1.1.11</ecNumber>
    </recommendedName>
    <alternativeName>
        <fullName evidence="12">Seryl-tRNA synthetase</fullName>
        <shortName evidence="12">SerRS</shortName>
    </alternativeName>
    <alternativeName>
        <fullName evidence="12">Seryl-tRNA(Ser/Sec) synthetase</fullName>
    </alternativeName>
</protein>
<dbReference type="InterPro" id="IPR010978">
    <property type="entry name" value="tRNA-bd_arm"/>
</dbReference>
<evidence type="ECO:0000256" key="2">
    <source>
        <dbReference type="ARBA" id="ARBA00005045"/>
    </source>
</evidence>
<dbReference type="InterPro" id="IPR033729">
    <property type="entry name" value="SerRS_core"/>
</dbReference>
<dbReference type="UniPathway" id="UPA00906">
    <property type="reaction ID" value="UER00895"/>
</dbReference>
<feature type="domain" description="Aminoacyl-transfer RNA synthetases class-II family profile" evidence="16">
    <location>
        <begin position="179"/>
        <end position="417"/>
    </location>
</feature>
<dbReference type="GO" id="GO:0005524">
    <property type="term" value="F:ATP binding"/>
    <property type="evidence" value="ECO:0007669"/>
    <property type="project" value="UniProtKB-UniRule"/>
</dbReference>
<keyword evidence="9 12" id="KW-0030">Aminoacyl-tRNA synthetase</keyword>
<dbReference type="PRINTS" id="PR00981">
    <property type="entry name" value="TRNASYNTHSER"/>
</dbReference>
<dbReference type="SUPFAM" id="SSF55681">
    <property type="entry name" value="Class II aaRS and biotin synthetases"/>
    <property type="match status" value="1"/>
</dbReference>
<dbReference type="InterPro" id="IPR002314">
    <property type="entry name" value="aa-tRNA-synt_IIb"/>
</dbReference>
<feature type="binding site" evidence="12 13">
    <location>
        <position position="290"/>
    </location>
    <ligand>
        <name>L-serine</name>
        <dbReference type="ChEBI" id="CHEBI:33384"/>
    </ligand>
</feature>
<comment type="function">
    <text evidence="12">Catalyzes the attachment of serine to tRNA(Ser). Is also able to aminoacylate tRNA(Sec) with serine, to form the misacylated tRNA L-seryl-tRNA(Sec), which will be further converted into selenocysteinyl-tRNA(Sec).</text>
</comment>
<feature type="binding site" evidence="13">
    <location>
        <position position="267"/>
    </location>
    <ligand>
        <name>L-serine</name>
        <dbReference type="ChEBI" id="CHEBI:33384"/>
    </ligand>
</feature>
<dbReference type="Proteomes" id="UP000259762">
    <property type="component" value="Chromosome"/>
</dbReference>
<dbReference type="InterPro" id="IPR045864">
    <property type="entry name" value="aa-tRNA-synth_II/BPL/LPL"/>
</dbReference>
<evidence type="ECO:0000256" key="14">
    <source>
        <dbReference type="PIRSR" id="PIRSR001529-2"/>
    </source>
</evidence>
<evidence type="ECO:0000259" key="16">
    <source>
        <dbReference type="PROSITE" id="PS50862"/>
    </source>
</evidence>
<proteinExistence type="inferred from homology"/>
<feature type="binding site" evidence="12">
    <location>
        <begin position="236"/>
        <end position="238"/>
    </location>
    <ligand>
        <name>L-serine</name>
        <dbReference type="ChEBI" id="CHEBI:33384"/>
    </ligand>
</feature>
<dbReference type="InterPro" id="IPR015866">
    <property type="entry name" value="Ser-tRNA-synth_1_N"/>
</dbReference>
<dbReference type="Pfam" id="PF02403">
    <property type="entry name" value="Seryl_tRNA_N"/>
    <property type="match status" value="1"/>
</dbReference>
<keyword evidence="18" id="KW-1185">Reference proteome</keyword>
<evidence type="ECO:0000256" key="15">
    <source>
        <dbReference type="SAM" id="Coils"/>
    </source>
</evidence>
<keyword evidence="4 12" id="KW-0963">Cytoplasm</keyword>
<dbReference type="InterPro" id="IPR006195">
    <property type="entry name" value="aa-tRNA-synth_II"/>
</dbReference>
<dbReference type="Pfam" id="PF00587">
    <property type="entry name" value="tRNA-synt_2b"/>
    <property type="match status" value="1"/>
</dbReference>
<feature type="binding site" evidence="12 14">
    <location>
        <begin position="267"/>
        <end position="269"/>
    </location>
    <ligand>
        <name>ATP</name>
        <dbReference type="ChEBI" id="CHEBI:30616"/>
    </ligand>
</feature>
<dbReference type="PROSITE" id="PS50862">
    <property type="entry name" value="AA_TRNA_LIGASE_II"/>
    <property type="match status" value="1"/>
</dbReference>
<sequence>MKRDSGIPVHDIELIKKDPTLFDRAMISRGFDKQAERIIGLDTKKRGELSALYSLREQRNTVTREVALLKRDGVECTSQIEASKKLAEEIEALERRIKEDTELSSLLESLPNIPDSMVPVGSDENSNVEVRSYGQKRDFAFDARPHYELGEMLNLLDFRRAALLSGARFSILKGQLAGLERALASFMLDMHTKEFGYTEISHPILVNERTMYNVGQLPKFDDDSFRTTNNFRLIPTSEVALTNLVSGATVPHNSLPIRFTAYSQCFRAEAGSAGLDTRGVIRQHQFGKVELVSITTSGASNAELERMTSIAEEVLKRLELPYRVMLLCSGDMGFSASISYDIEVWMPAQNKYREISSCSNCKDFQSRRMGAKYFFFENKKKHSELVHTLNGSALAIGRTIAAIMENHQNEDGSITIPDALRKYTGTSKIMRAEDALP</sequence>
<comment type="subcellular location">
    <subcellularLocation>
        <location evidence="1 12">Cytoplasm</location>
    </subcellularLocation>
</comment>
<dbReference type="NCBIfam" id="TIGR00414">
    <property type="entry name" value="serS"/>
    <property type="match status" value="1"/>
</dbReference>
<dbReference type="EMBL" id="CP015994">
    <property type="protein sequence ID" value="ASI47741.1"/>
    <property type="molecule type" value="Genomic_DNA"/>
</dbReference>
<dbReference type="PIRSF" id="PIRSF001529">
    <property type="entry name" value="Ser-tRNA-synth_IIa"/>
    <property type="match status" value="1"/>
</dbReference>
<dbReference type="OrthoDB" id="9804647at2"/>
<evidence type="ECO:0000256" key="7">
    <source>
        <dbReference type="ARBA" id="ARBA00022840"/>
    </source>
</evidence>
<evidence type="ECO:0000313" key="17">
    <source>
        <dbReference type="EMBL" id="ASI47741.1"/>
    </source>
</evidence>
<evidence type="ECO:0000256" key="6">
    <source>
        <dbReference type="ARBA" id="ARBA00022741"/>
    </source>
</evidence>
<dbReference type="PANTHER" id="PTHR43697">
    <property type="entry name" value="SERYL-TRNA SYNTHETASE"/>
    <property type="match status" value="1"/>
</dbReference>
<keyword evidence="7 12" id="KW-0067">ATP-binding</keyword>
<dbReference type="InterPro" id="IPR042103">
    <property type="entry name" value="SerRS_1_N_sf"/>
</dbReference>
<organism evidence="17 18">
    <name type="scientific">Anaplasma ovis str. Haibei</name>
    <dbReference type="NCBI Taxonomy" id="1248439"/>
    <lineage>
        <taxon>Bacteria</taxon>
        <taxon>Pseudomonadati</taxon>
        <taxon>Pseudomonadota</taxon>
        <taxon>Alphaproteobacteria</taxon>
        <taxon>Rickettsiales</taxon>
        <taxon>Anaplasmataceae</taxon>
        <taxon>Anaplasma</taxon>
    </lineage>
</organism>
<dbReference type="InterPro" id="IPR002317">
    <property type="entry name" value="Ser-tRNA-ligase_type_1"/>
</dbReference>
<comment type="domain">
    <text evidence="12">Consists of two distinct domains, a catalytic core and a N-terminal extension that is involved in tRNA binding.</text>
</comment>
<comment type="catalytic activity">
    <reaction evidence="11 12">
        <text>tRNA(Ser) + L-serine + ATP = L-seryl-tRNA(Ser) + AMP + diphosphate + H(+)</text>
        <dbReference type="Rhea" id="RHEA:12292"/>
        <dbReference type="Rhea" id="RHEA-COMP:9669"/>
        <dbReference type="Rhea" id="RHEA-COMP:9703"/>
        <dbReference type="ChEBI" id="CHEBI:15378"/>
        <dbReference type="ChEBI" id="CHEBI:30616"/>
        <dbReference type="ChEBI" id="CHEBI:33019"/>
        <dbReference type="ChEBI" id="CHEBI:33384"/>
        <dbReference type="ChEBI" id="CHEBI:78442"/>
        <dbReference type="ChEBI" id="CHEBI:78533"/>
        <dbReference type="ChEBI" id="CHEBI:456215"/>
        <dbReference type="EC" id="6.1.1.11"/>
    </reaction>
</comment>
<comment type="similarity">
    <text evidence="3 12">Belongs to the class-II aminoacyl-tRNA synthetase family. Type-1 seryl-tRNA synthetase subfamily.</text>
</comment>
<reference evidence="18" key="1">
    <citation type="submission" date="2018-06" db="EMBL/GenBank/DDBJ databases">
        <title>The Anaplasma ovis genome reveals a high proportion of pseudogenes.</title>
        <authorList>
            <person name="Liu Z."/>
            <person name="Peasley A.M."/>
            <person name="Yang J."/>
            <person name="Li Y."/>
            <person name="Guan G."/>
            <person name="Luo J."/>
            <person name="Yin H."/>
            <person name="Brayton K.A."/>
        </authorList>
    </citation>
    <scope>NUCLEOTIDE SEQUENCE [LARGE SCALE GENOMIC DNA]</scope>
    <source>
        <strain evidence="18">Haibei</strain>
    </source>
</reference>
<evidence type="ECO:0000313" key="18">
    <source>
        <dbReference type="Proteomes" id="UP000259762"/>
    </source>
</evidence>
<dbReference type="KEGG" id="aoh:AOV_02685"/>
<feature type="binding site" evidence="13">
    <location>
        <position position="390"/>
    </location>
    <ligand>
        <name>L-serine</name>
        <dbReference type="ChEBI" id="CHEBI:33384"/>
    </ligand>
</feature>
<evidence type="ECO:0000256" key="5">
    <source>
        <dbReference type="ARBA" id="ARBA00022598"/>
    </source>
</evidence>
<keyword evidence="5 12" id="KW-0436">Ligase</keyword>
<gene>
    <name evidence="12 17" type="primary">serS</name>
    <name evidence="17" type="ORF">AOV_02685</name>
</gene>
<evidence type="ECO:0000256" key="3">
    <source>
        <dbReference type="ARBA" id="ARBA00010728"/>
    </source>
</evidence>
<feature type="binding site" evidence="12 14">
    <location>
        <begin position="354"/>
        <end position="357"/>
    </location>
    <ligand>
        <name>ATP</name>
        <dbReference type="ChEBI" id="CHEBI:30616"/>
    </ligand>
</feature>
<keyword evidence="8 12" id="KW-0648">Protein biosynthesis</keyword>
<evidence type="ECO:0000256" key="13">
    <source>
        <dbReference type="PIRSR" id="PIRSR001529-1"/>
    </source>
</evidence>
<dbReference type="GO" id="GO:0016260">
    <property type="term" value="P:selenocysteine biosynthetic process"/>
    <property type="evidence" value="ECO:0007669"/>
    <property type="project" value="UniProtKB-UniRule"/>
</dbReference>
<evidence type="ECO:0000256" key="11">
    <source>
        <dbReference type="ARBA" id="ARBA00048823"/>
    </source>
</evidence>
<feature type="coiled-coil region" evidence="15">
    <location>
        <begin position="76"/>
        <end position="103"/>
    </location>
</feature>
<dbReference type="GO" id="GO:0005737">
    <property type="term" value="C:cytoplasm"/>
    <property type="evidence" value="ECO:0007669"/>
    <property type="project" value="UniProtKB-SubCell"/>
</dbReference>
<dbReference type="HAMAP" id="MF_00176">
    <property type="entry name" value="Ser_tRNA_synth_type1"/>
    <property type="match status" value="1"/>
</dbReference>
<evidence type="ECO:0000256" key="4">
    <source>
        <dbReference type="ARBA" id="ARBA00022490"/>
    </source>
</evidence>
<evidence type="ECO:0000256" key="8">
    <source>
        <dbReference type="ARBA" id="ARBA00022917"/>
    </source>
</evidence>
<dbReference type="EC" id="6.1.1.11" evidence="12"/>
<dbReference type="AlphaFoldDB" id="A0A2Z2LBS1"/>
<dbReference type="Gene3D" id="3.30.930.10">
    <property type="entry name" value="Bira Bifunctional Protein, Domain 2"/>
    <property type="match status" value="1"/>
</dbReference>